<accession>A0AAE0W9J1</accession>
<name>A0AAE0W9J1_9BIVA</name>
<proteinExistence type="predicted"/>
<evidence type="ECO:0000256" key="1">
    <source>
        <dbReference type="SAM" id="SignalP"/>
    </source>
</evidence>
<gene>
    <name evidence="2" type="ORF">CHS0354_026316</name>
</gene>
<evidence type="ECO:0000313" key="3">
    <source>
        <dbReference type="Proteomes" id="UP001195483"/>
    </source>
</evidence>
<dbReference type="EMBL" id="JAEAOA010001574">
    <property type="protein sequence ID" value="KAK3607108.1"/>
    <property type="molecule type" value="Genomic_DNA"/>
</dbReference>
<reference evidence="2" key="3">
    <citation type="submission" date="2023-05" db="EMBL/GenBank/DDBJ databases">
        <authorList>
            <person name="Smith C.H."/>
        </authorList>
    </citation>
    <scope>NUCLEOTIDE SEQUENCE</scope>
    <source>
        <strain evidence="2">CHS0354</strain>
        <tissue evidence="2">Mantle</tissue>
    </source>
</reference>
<dbReference type="Proteomes" id="UP001195483">
    <property type="component" value="Unassembled WGS sequence"/>
</dbReference>
<keyword evidence="3" id="KW-1185">Reference proteome</keyword>
<sequence length="62" mass="6998">MSVPLIYDVFLLIQDLIEATSITNNEQKQFAKVLVRSKICAEVGALLPWRCQTVAMESDEEV</sequence>
<protein>
    <submittedName>
        <fullName evidence="2">Uncharacterized protein</fullName>
    </submittedName>
</protein>
<keyword evidence="1" id="KW-0732">Signal</keyword>
<reference evidence="2" key="1">
    <citation type="journal article" date="2021" name="Genome Biol. Evol.">
        <title>A High-Quality Reference Genome for a Parasitic Bivalve with Doubly Uniparental Inheritance (Bivalvia: Unionida).</title>
        <authorList>
            <person name="Smith C.H."/>
        </authorList>
    </citation>
    <scope>NUCLEOTIDE SEQUENCE</scope>
    <source>
        <strain evidence="2">CHS0354</strain>
    </source>
</reference>
<comment type="caution">
    <text evidence="2">The sequence shown here is derived from an EMBL/GenBank/DDBJ whole genome shotgun (WGS) entry which is preliminary data.</text>
</comment>
<dbReference type="AlphaFoldDB" id="A0AAE0W9J1"/>
<organism evidence="2 3">
    <name type="scientific">Potamilus streckersoni</name>
    <dbReference type="NCBI Taxonomy" id="2493646"/>
    <lineage>
        <taxon>Eukaryota</taxon>
        <taxon>Metazoa</taxon>
        <taxon>Spiralia</taxon>
        <taxon>Lophotrochozoa</taxon>
        <taxon>Mollusca</taxon>
        <taxon>Bivalvia</taxon>
        <taxon>Autobranchia</taxon>
        <taxon>Heteroconchia</taxon>
        <taxon>Palaeoheterodonta</taxon>
        <taxon>Unionida</taxon>
        <taxon>Unionoidea</taxon>
        <taxon>Unionidae</taxon>
        <taxon>Ambleminae</taxon>
        <taxon>Lampsilini</taxon>
        <taxon>Potamilus</taxon>
    </lineage>
</organism>
<evidence type="ECO:0000313" key="2">
    <source>
        <dbReference type="EMBL" id="KAK3607108.1"/>
    </source>
</evidence>
<reference evidence="2" key="2">
    <citation type="journal article" date="2021" name="Genome Biol. Evol.">
        <title>Developing a high-quality reference genome for a parasitic bivalve with doubly uniparental inheritance (Bivalvia: Unionida).</title>
        <authorList>
            <person name="Smith C.H."/>
        </authorList>
    </citation>
    <scope>NUCLEOTIDE SEQUENCE</scope>
    <source>
        <strain evidence="2">CHS0354</strain>
        <tissue evidence="2">Mantle</tissue>
    </source>
</reference>
<feature type="chain" id="PRO_5042247170" evidence="1">
    <location>
        <begin position="20"/>
        <end position="62"/>
    </location>
</feature>
<feature type="signal peptide" evidence="1">
    <location>
        <begin position="1"/>
        <end position="19"/>
    </location>
</feature>